<keyword evidence="2" id="KW-0347">Helicase</keyword>
<reference evidence="6" key="1">
    <citation type="journal article" date="2013" name="Stand. Genomic Sci.">
        <title>Complete genome sequence of Coriobacterium glomerans type strain (PW2(T)) from the midgut of Pyrrhocoris apterus L. (red soldier bug).</title>
        <authorList>
            <person name="Stackebrandt E."/>
            <person name="Zeytun A."/>
            <person name="Lapidus A."/>
            <person name="Nolan M."/>
            <person name="Lucas S."/>
            <person name="Hammon N."/>
            <person name="Deshpande S."/>
            <person name="Cheng J.F."/>
            <person name="Tapia R."/>
            <person name="Goodwin L.A."/>
            <person name="Pitluck S."/>
            <person name="Liolios K."/>
            <person name="Pagani I."/>
            <person name="Ivanova N."/>
            <person name="Mavromatis K."/>
            <person name="Mikhailova N."/>
            <person name="Huntemann M."/>
            <person name="Pati A."/>
            <person name="Chen A."/>
            <person name="Palaniappan K."/>
            <person name="Chang Y.J."/>
            <person name="Land M."/>
            <person name="Hauser L."/>
            <person name="Rohde M."/>
            <person name="Pukall R."/>
            <person name="Goker M."/>
            <person name="Detter J.C."/>
            <person name="Woyke T."/>
            <person name="Bristow J."/>
            <person name="Eisen J.A."/>
            <person name="Markowitz V."/>
            <person name="Hugenholtz P."/>
            <person name="Kyrpides N.C."/>
            <person name="Klenk H.P."/>
        </authorList>
    </citation>
    <scope>NUCLEOTIDE SEQUENCE</scope>
    <source>
        <strain evidence="6">ATCC 49209 / DSM 20642 / JCM 10262 / PW2</strain>
    </source>
</reference>
<evidence type="ECO:0000259" key="4">
    <source>
        <dbReference type="Pfam" id="PF12705"/>
    </source>
</evidence>
<dbReference type="KEGG" id="cgo:Corgl_0627"/>
<dbReference type="EMBL" id="CP002628">
    <property type="protein sequence ID" value="AEB06741.1"/>
    <property type="molecule type" value="Genomic_DNA"/>
</dbReference>
<organism evidence="5 6">
    <name type="scientific">Coriobacterium glomerans (strain ATCC 49209 / DSM 20642 / JCM 10262 / PW2)</name>
    <dbReference type="NCBI Taxonomy" id="700015"/>
    <lineage>
        <taxon>Bacteria</taxon>
        <taxon>Bacillati</taxon>
        <taxon>Actinomycetota</taxon>
        <taxon>Coriobacteriia</taxon>
        <taxon>Coriobacteriales</taxon>
        <taxon>Coriobacteriaceae</taxon>
        <taxon>Coriobacterium</taxon>
    </lineage>
</organism>
<evidence type="ECO:0000256" key="1">
    <source>
        <dbReference type="ARBA" id="ARBA00022763"/>
    </source>
</evidence>
<proteinExistence type="predicted"/>
<keyword evidence="1" id="KW-0227">DNA damage</keyword>
<keyword evidence="6" id="KW-1185">Reference proteome</keyword>
<gene>
    <name evidence="5" type="ordered locus">Corgl_0627</name>
</gene>
<sequence>MSVRFSRTRARAGLTAEELAFISERRASDAQITLLVPSAPARDARRRELARAGIGMGVEVSTPISWICELWEVFGDGTHPITSLEREFLIARIFSERTSADLAPLTDTAGTVHLIARMACDLSAYILEDTAPTSNSLECIRSLMEEYTRLLGELDSIEPAAAAGILSTSFARELPARARVIVLRDVTEFPAYLVSLLAAVAAHGDVCILIDKEQEPLIAHLRPAFLGADPEVRIEIDDALIETAAISSAQTGEETPLTFFEVAGPHARDAAYARAIADMMDAEDAQQMRIAVVSTGPGALFEALAPRLAALGIASRARIVAAFSETSVGRHLAALTDLASRMEDFDRGIASASEWWPAPELSDWLRSPLSGALADAACRFDKRIRSKRALDPERVLRDLQGVQSRTRSARDRLASTNPWSGVPTICADVFRRITEGRYISALRAIAEVARALPSSAMGTADGRIRALLEQTMATRAADALDMAAGDLGVNQTVAATVLTGLTVELSVSASSAVDTRYRGQALFVTPAEAALLEPGSVRGVFFADVDQSSYPLSCEEGPLASIAERLDRTVVALEPVARLRDEFGRVSDLVDRVVLARVTHDAQGQDRYPAAIWTELALSRSAAGGALSEIGEGDIVGDLDPHAGSGMRSERVSCLDPQHLSPQAVRYLVPLQRAPDEPRSSLVPRRLSASQIETYAACPLCWFISQRIRPQHLDAGFTNMEKGNFVHDVMHLFHQQLIDLGERRVRPENLARSLEVLSGVLERVRADHARGSTSSSGALIAHSKIEELEIDELEAQIANVVRFEADVLAPFAPRWLEYSFDALGVTYAAWPLGGRIDRVDSDAQGRAVIIDYKHRANAGQFGLTDPTIPDGHGVAAAVDPRWLPEHTQTLIYAQACRRALGLDVRAALYLATKGAPQMRGAASEELCEQEPHDGRIPGMKQGFPGPEGSLTFDQLLDRVETAVELRLAELRAGDIRAAPKPRPSCGFNHPFGFDRREA</sequence>
<keyword evidence="2" id="KW-0547">Nucleotide-binding</keyword>
<evidence type="ECO:0000313" key="5">
    <source>
        <dbReference type="EMBL" id="AEB06741.1"/>
    </source>
</evidence>
<evidence type="ECO:0000256" key="3">
    <source>
        <dbReference type="ARBA" id="ARBA00023204"/>
    </source>
</evidence>
<feature type="domain" description="PD-(D/E)XK endonuclease-like" evidence="4">
    <location>
        <begin position="686"/>
        <end position="986"/>
    </location>
</feature>
<keyword evidence="2" id="KW-0067">ATP-binding</keyword>
<name>F2NBK5_CORGP</name>
<dbReference type="eggNOG" id="COG2887">
    <property type="taxonomic scope" value="Bacteria"/>
</dbReference>
<dbReference type="GO" id="GO:0004386">
    <property type="term" value="F:helicase activity"/>
    <property type="evidence" value="ECO:0007669"/>
    <property type="project" value="UniProtKB-KW"/>
</dbReference>
<dbReference type="STRING" id="700015.Corgl_0627"/>
<dbReference type="InterPro" id="IPR038726">
    <property type="entry name" value="PDDEXK_AddAB-type"/>
</dbReference>
<dbReference type="OrthoDB" id="5240607at2"/>
<dbReference type="GO" id="GO:0006281">
    <property type="term" value="P:DNA repair"/>
    <property type="evidence" value="ECO:0007669"/>
    <property type="project" value="UniProtKB-KW"/>
</dbReference>
<dbReference type="HOGENOM" id="CLU_012933_0_0_11"/>
<dbReference type="Pfam" id="PF12705">
    <property type="entry name" value="PDDEXK_1"/>
    <property type="match status" value="1"/>
</dbReference>
<dbReference type="AlphaFoldDB" id="F2NBK5"/>
<evidence type="ECO:0000313" key="6">
    <source>
        <dbReference type="Proteomes" id="UP000006851"/>
    </source>
</evidence>
<dbReference type="Proteomes" id="UP000006851">
    <property type="component" value="Chromosome"/>
</dbReference>
<keyword evidence="3" id="KW-0234">DNA repair</keyword>
<protein>
    <recommendedName>
        <fullName evidence="4">PD-(D/E)XK endonuclease-like domain-containing protein</fullName>
    </recommendedName>
</protein>
<accession>F2NBK5</accession>
<evidence type="ECO:0000256" key="2">
    <source>
        <dbReference type="ARBA" id="ARBA00022806"/>
    </source>
</evidence>
<dbReference type="RefSeq" id="WP_013708484.1">
    <property type="nucleotide sequence ID" value="NC_015389.1"/>
</dbReference>
<keyword evidence="2" id="KW-0378">Hydrolase</keyword>